<evidence type="ECO:0000313" key="1">
    <source>
        <dbReference type="EMBL" id="KAL3384446.1"/>
    </source>
</evidence>
<name>A0ABD2VW00_9HYME</name>
<comment type="caution">
    <text evidence="1">The sequence shown here is derived from an EMBL/GenBank/DDBJ whole genome shotgun (WGS) entry which is preliminary data.</text>
</comment>
<dbReference type="EMBL" id="JBJJXI010000173">
    <property type="protein sequence ID" value="KAL3384446.1"/>
    <property type="molecule type" value="Genomic_DNA"/>
</dbReference>
<accession>A0ABD2VW00</accession>
<protein>
    <submittedName>
        <fullName evidence="1">Uncharacterized protein</fullName>
    </submittedName>
</protein>
<evidence type="ECO:0000313" key="2">
    <source>
        <dbReference type="Proteomes" id="UP001627154"/>
    </source>
</evidence>
<sequence length="76" mass="8510">MTRLMTSYGSLPSNPPQPVSNWNSMIKVGVGRGVYATVITSRKTLSKRCIVDVLTGVNWVLALKSDFYKSVKYLER</sequence>
<gene>
    <name evidence="1" type="ORF">TKK_019839</name>
</gene>
<keyword evidence="2" id="KW-1185">Reference proteome</keyword>
<reference evidence="1 2" key="1">
    <citation type="journal article" date="2024" name="bioRxiv">
        <title>A reference genome for Trichogramma kaykai: A tiny desert-dwelling parasitoid wasp with competing sex-ratio distorters.</title>
        <authorList>
            <person name="Culotta J."/>
            <person name="Lindsey A.R."/>
        </authorList>
    </citation>
    <scope>NUCLEOTIDE SEQUENCE [LARGE SCALE GENOMIC DNA]</scope>
    <source>
        <strain evidence="1 2">KSX58</strain>
    </source>
</reference>
<dbReference type="AlphaFoldDB" id="A0ABD2VW00"/>
<organism evidence="1 2">
    <name type="scientific">Trichogramma kaykai</name>
    <dbReference type="NCBI Taxonomy" id="54128"/>
    <lineage>
        <taxon>Eukaryota</taxon>
        <taxon>Metazoa</taxon>
        <taxon>Ecdysozoa</taxon>
        <taxon>Arthropoda</taxon>
        <taxon>Hexapoda</taxon>
        <taxon>Insecta</taxon>
        <taxon>Pterygota</taxon>
        <taxon>Neoptera</taxon>
        <taxon>Endopterygota</taxon>
        <taxon>Hymenoptera</taxon>
        <taxon>Apocrita</taxon>
        <taxon>Proctotrupomorpha</taxon>
        <taxon>Chalcidoidea</taxon>
        <taxon>Trichogrammatidae</taxon>
        <taxon>Trichogramma</taxon>
    </lineage>
</organism>
<dbReference type="Proteomes" id="UP001627154">
    <property type="component" value="Unassembled WGS sequence"/>
</dbReference>
<proteinExistence type="predicted"/>